<evidence type="ECO:0000313" key="3">
    <source>
        <dbReference type="EMBL" id="KZA18353.1"/>
    </source>
</evidence>
<accession>A0AAJ0VPU2</accession>
<evidence type="ECO:0000313" key="4">
    <source>
        <dbReference type="Proteomes" id="UP000076296"/>
    </source>
</evidence>
<gene>
    <name evidence="3" type="ORF">LV35_01618</name>
</gene>
<evidence type="ECO:0000256" key="1">
    <source>
        <dbReference type="SAM" id="Coils"/>
    </source>
</evidence>
<feature type="compositionally biased region" description="Basic and acidic residues" evidence="2">
    <location>
        <begin position="105"/>
        <end position="124"/>
    </location>
</feature>
<organism evidence="3 4">
    <name type="scientific">Acinetobacter baumannii</name>
    <dbReference type="NCBI Taxonomy" id="470"/>
    <lineage>
        <taxon>Bacteria</taxon>
        <taxon>Pseudomonadati</taxon>
        <taxon>Pseudomonadota</taxon>
        <taxon>Gammaproteobacteria</taxon>
        <taxon>Moraxellales</taxon>
        <taxon>Moraxellaceae</taxon>
        <taxon>Acinetobacter</taxon>
        <taxon>Acinetobacter calcoaceticus/baumannii complex</taxon>
    </lineage>
</organism>
<name>A0AAJ0VPU2_ACIBA</name>
<keyword evidence="1" id="KW-0175">Coiled coil</keyword>
<feature type="region of interest" description="Disordered" evidence="2">
    <location>
        <begin position="104"/>
        <end position="124"/>
    </location>
</feature>
<dbReference type="AlphaFoldDB" id="A0AAJ0VPU2"/>
<comment type="caution">
    <text evidence="3">The sequence shown here is derived from an EMBL/GenBank/DDBJ whole genome shotgun (WGS) entry which is preliminary data.</text>
</comment>
<proteinExistence type="predicted"/>
<protein>
    <recommendedName>
        <fullName evidence="5">Mobilization protein</fullName>
    </recommendedName>
</protein>
<dbReference type="Proteomes" id="UP000076296">
    <property type="component" value="Unassembled WGS sequence"/>
</dbReference>
<dbReference type="RefSeq" id="WP_002011652.1">
    <property type="nucleotide sequence ID" value="NZ_LRDT01000019.1"/>
</dbReference>
<evidence type="ECO:0008006" key="5">
    <source>
        <dbReference type="Google" id="ProtNLM"/>
    </source>
</evidence>
<dbReference type="EMBL" id="LRDT01000019">
    <property type="protein sequence ID" value="KZA18353.1"/>
    <property type="molecule type" value="Genomic_DNA"/>
</dbReference>
<feature type="coiled-coil region" evidence="1">
    <location>
        <begin position="1"/>
        <end position="67"/>
    </location>
</feature>
<evidence type="ECO:0000256" key="2">
    <source>
        <dbReference type="SAM" id="MobiDB-lite"/>
    </source>
</evidence>
<sequence>MSDIQEKKDTVLKKLTKAQQKKLSLQEQIEYLKKEQEQILEQAKQKQNELKLKQQKLLSEAKAQERKNETRRKILLGAWVLNKFKNDESFKHQWADFEQFLSAESKTEENRQKDKELFNDLFKG</sequence>
<reference evidence="3 4" key="1">
    <citation type="submission" date="2016-01" db="EMBL/GenBank/DDBJ databases">
        <title>Draft sequences of Acinetobacter baumannii isolates from wounded military personnel.</title>
        <authorList>
            <person name="Arivett B.A."/>
            <person name="Fiester S.E."/>
            <person name="Ream D.C."/>
            <person name="Actis L.A."/>
        </authorList>
    </citation>
    <scope>NUCLEOTIDE SEQUENCE [LARGE SCALE GENOMIC DNA]</scope>
    <source>
        <strain evidence="3 4">AB2828</strain>
    </source>
</reference>